<dbReference type="RefSeq" id="WP_167574268.1">
    <property type="nucleotide sequence ID" value="NZ_KK853998.1"/>
</dbReference>
<keyword evidence="2" id="KW-1015">Disulfide bond</keyword>
<proteinExistence type="predicted"/>
<organism evidence="6 7">
    <name type="scientific">Kitasatospora cheerisanensis KCTC 2395</name>
    <dbReference type="NCBI Taxonomy" id="1348663"/>
    <lineage>
        <taxon>Bacteria</taxon>
        <taxon>Bacillati</taxon>
        <taxon>Actinomycetota</taxon>
        <taxon>Actinomycetes</taxon>
        <taxon>Kitasatosporales</taxon>
        <taxon>Streptomycetaceae</taxon>
        <taxon>Kitasatospora</taxon>
    </lineage>
</organism>
<name>A0A066YRF7_9ACTN</name>
<dbReference type="HOGENOM" id="CLU_003050_1_0_11"/>
<dbReference type="InterPro" id="IPR036426">
    <property type="entry name" value="Bulb-type_lectin_dom_sf"/>
</dbReference>
<evidence type="ECO:0000256" key="2">
    <source>
        <dbReference type="ARBA" id="ARBA00023157"/>
    </source>
</evidence>
<dbReference type="InterPro" id="IPR006558">
    <property type="entry name" value="LamG-like"/>
</dbReference>
<dbReference type="EMBL" id="JNBY01000174">
    <property type="protein sequence ID" value="KDN80515.1"/>
    <property type="molecule type" value="Genomic_DNA"/>
</dbReference>
<evidence type="ECO:0000259" key="5">
    <source>
        <dbReference type="PROSITE" id="PS50927"/>
    </source>
</evidence>
<dbReference type="eggNOG" id="COG2755">
    <property type="taxonomic scope" value="Bacteria"/>
</dbReference>
<dbReference type="Proteomes" id="UP000027178">
    <property type="component" value="Unassembled WGS sequence"/>
</dbReference>
<dbReference type="InterPro" id="IPR013320">
    <property type="entry name" value="ConA-like_dom_sf"/>
</dbReference>
<dbReference type="Gene3D" id="2.90.10.10">
    <property type="entry name" value="Bulb-type lectin domain"/>
    <property type="match status" value="2"/>
</dbReference>
<feature type="region of interest" description="Disordered" evidence="3">
    <location>
        <begin position="107"/>
        <end position="132"/>
    </location>
</feature>
<dbReference type="eggNOG" id="COG1404">
    <property type="taxonomic scope" value="Bacteria"/>
</dbReference>
<dbReference type="SUPFAM" id="SSF51110">
    <property type="entry name" value="alpha-D-mannose-specific plant lectins"/>
    <property type="match status" value="1"/>
</dbReference>
<feature type="domain" description="Bulb-type lectin" evidence="5">
    <location>
        <begin position="1281"/>
        <end position="1403"/>
    </location>
</feature>
<evidence type="ECO:0000256" key="4">
    <source>
        <dbReference type="SAM" id="SignalP"/>
    </source>
</evidence>
<dbReference type="PATRIC" id="fig|1348663.4.peg.7469"/>
<feature type="region of interest" description="Disordered" evidence="3">
    <location>
        <begin position="73"/>
        <end position="95"/>
    </location>
</feature>
<dbReference type="SUPFAM" id="SSF49899">
    <property type="entry name" value="Concanavalin A-like lectins/glucanases"/>
    <property type="match status" value="1"/>
</dbReference>
<dbReference type="Gene3D" id="2.60.120.200">
    <property type="match status" value="1"/>
</dbReference>
<dbReference type="Pfam" id="PF13385">
    <property type="entry name" value="Laminin_G_3"/>
    <property type="match status" value="1"/>
</dbReference>
<feature type="chain" id="PRO_5001636163" description="Bulb-type lectin domain-containing protein" evidence="4">
    <location>
        <begin position="26"/>
        <end position="1408"/>
    </location>
</feature>
<reference evidence="6 7" key="1">
    <citation type="submission" date="2014-05" db="EMBL/GenBank/DDBJ databases">
        <title>Draft Genome Sequence of Kitasatospora cheerisanensis KCTC 2395.</title>
        <authorList>
            <person name="Nam D.H."/>
        </authorList>
    </citation>
    <scope>NUCLEOTIDE SEQUENCE [LARGE SCALE GENOMIC DNA]</scope>
    <source>
        <strain evidence="6 7">KCTC 2395</strain>
    </source>
</reference>
<keyword evidence="1 4" id="KW-0732">Signal</keyword>
<dbReference type="SMART" id="SM00108">
    <property type="entry name" value="B_lectin"/>
    <property type="match status" value="1"/>
</dbReference>
<evidence type="ECO:0000313" key="6">
    <source>
        <dbReference type="EMBL" id="KDN80515.1"/>
    </source>
</evidence>
<dbReference type="SMART" id="SM00560">
    <property type="entry name" value="LamGL"/>
    <property type="match status" value="1"/>
</dbReference>
<keyword evidence="7" id="KW-1185">Reference proteome</keyword>
<dbReference type="PROSITE" id="PS50927">
    <property type="entry name" value="BULB_LECTIN"/>
    <property type="match status" value="1"/>
</dbReference>
<feature type="signal peptide" evidence="4">
    <location>
        <begin position="1"/>
        <end position="25"/>
    </location>
</feature>
<evidence type="ECO:0000313" key="7">
    <source>
        <dbReference type="Proteomes" id="UP000027178"/>
    </source>
</evidence>
<gene>
    <name evidence="6" type="ORF">KCH_77490</name>
</gene>
<accession>A0A066YRF7</accession>
<evidence type="ECO:0000256" key="1">
    <source>
        <dbReference type="ARBA" id="ARBA00022729"/>
    </source>
</evidence>
<protein>
    <recommendedName>
        <fullName evidence="5">Bulb-type lectin domain-containing protein</fullName>
    </recommendedName>
</protein>
<dbReference type="InterPro" id="IPR001480">
    <property type="entry name" value="Bulb-type_lectin_dom"/>
</dbReference>
<comment type="caution">
    <text evidence="6">The sequence shown here is derived from an EMBL/GenBank/DDBJ whole genome shotgun (WGS) entry which is preliminary data.</text>
</comment>
<feature type="compositionally biased region" description="Polar residues" evidence="3">
    <location>
        <begin position="116"/>
        <end position="125"/>
    </location>
</feature>
<evidence type="ECO:0000256" key="3">
    <source>
        <dbReference type="SAM" id="MobiDB-lite"/>
    </source>
</evidence>
<feature type="region of interest" description="Disordered" evidence="3">
    <location>
        <begin position="522"/>
        <end position="541"/>
    </location>
</feature>
<dbReference type="eggNOG" id="COG3291">
    <property type="taxonomic scope" value="Bacteria"/>
</dbReference>
<sequence>MPPLIALLASGALGLGLLGIPTADAAALSASPSPAPSASGNEVLATTPEQQAIADARAHAKSTGQQVVVEPLTTESSRTMANPNGTLTTTDNSIAVRTKRSGKWADLDPTLHRNADNSISPAVTQDSLSLSGGGDGPLATLTTVDGEKLAVTAPFTLPAPSLAGATATYANVLPDVDLVVSALSNGGWRDVIVVKTAAAAADPRLKTLHFPMSVTGLSIETDTAGNISFKDSAGKARLQAPTPLQWDSTVAPVAATGSAAPYSLTSAQQTESGALSSAAGPGHTAVVAPMTVKSTGSGLDVTPDGATFGKGTGPWYLDPTVGAVSYKTASTQVQEYLRDAKYFSTADQDLGVGYCGYSGSNPCPAYGRERAYIRVGIAPEIYNQPSGAPAPPTVYDSTMLVNVVDASSPTTSTTFGLYWTGTIDADTTWNNQPCNGSGTFGGCTKVADSAAPITGTGTISFNVTAQMQQAASQKWGDWTVGIAPSDENNKLYRHHIRSNVSITTNYDITPSSWWPRSSPTPGFANTDGKGKPTGGDCFGSNNPGWIGATQNLTLGLSQWSPTGQNLTDNFAVWDETANTFPGVWSTPAPAFGAGYVNVPGSALADGHQYRWWANANDGLLTSPNSGPCWLRVDKTPPSVNVSSTDFPPSGSPNPSKAVGSAGIFTITGSDLAPAGTSASGLACFRVSTDPSPVTGWNCDQIGALLPDASGTASYSYTPPRWGTNVLYVQAQDNAGNYSQPFAYSFYAPWSAAQGVVYGDVTGDRRPDILLPDSTGNLRVVQSTIDPTHAGWLVGPAVTSPTGTWQAVQVTHHGSLRGGVTLDDLIAHPAGSPQLFLYLNSAAGFTTRTAFYLNGTTTQGAVTCTDANGLTITCPTELGTDWSNATQILAVGSVEDEVAATPARTYLIAVIGKKLWLFSPGSNSIKLLAPKDTQISDLDWSNYDLIGPGPANGTTTCTTTAGTTTTTKQATLWTRERSTGKILSYPITRNPANSCAIDYSALADPTKGTVIGSGINPAAYPTVGSVGDLTGDGIADLYAQNSASQLTVWPGKIGDPAGHPGVVTGFTGVNTVGDLRPPLARYPLAGNANDAIGRNNGTVTGDVSWISTGRAEPANAALLNSTGNNGEIDTTLQVNTQQSFTVSAWARADQLTEGVVVSQDGTGTSNFMIWPSLVNGVTYWKFAMATADTASGWPYDATDAVNSAGRVQPGAWTKLTATFNATTKQMVLFVNGAPAAFGTHNTTIPATGKLVIGRYRGGNANSNYFKGAVADVSVSNFVDTLPTTLTGGSILRPGDTVYAAHTMLVMQPDGNLVLYALNIQNTPTGKALWATSTNGNPGAWATMQTDGNLVVYKPDPTFTTPGSSANSLWNSATAGNPGAVAKIQDDCNFVIYKPSGTPAWDSKTYNPNP</sequence>